<evidence type="ECO:0000313" key="1">
    <source>
        <dbReference type="EMBL" id="TDC16099.1"/>
    </source>
</evidence>
<dbReference type="RefSeq" id="WP_131939442.1">
    <property type="nucleotide sequence ID" value="NZ_BAAAMX010000006.1"/>
</dbReference>
<sequence length="360" mass="39103">MTPDATREGAARFAARLLATAAAPLDPASADGPRVLHWPGRRLLVQRGDTELAVRDLNEAGTEVRFPAPWPRRYGSVAVSPAGDVAVFAGVHALRAVDSTGAVLWEIRHGCWSAAVCTTAHASFSEYADDYHHGHADSGSAAFSSDGKVLWAHVRSHIGHGTEEEWLVLDAADGSLLARVATMTVGSGSFHSPHPDPAYMGLSIAEGEETSPVLWGRWDGTQLTVQRFIEEVFLAVSPSGEHFLTTDTGQWALYLHQAEDGMELRQLNAEDAVPPPSGDDRARWDFEAAFPYDDIAVVGTEYYAEVPRHWLIDPRTMALRGSVVYPFPVAGPPLSAGKDAWCTVSKDQTALHLWDLPHRE</sequence>
<gene>
    <name evidence="1" type="ORF">E1284_13690</name>
</gene>
<evidence type="ECO:0000313" key="2">
    <source>
        <dbReference type="Proteomes" id="UP000295431"/>
    </source>
</evidence>
<keyword evidence="2" id="KW-1185">Reference proteome</keyword>
<dbReference type="OrthoDB" id="4454357at2"/>
<comment type="caution">
    <text evidence="1">The sequence shown here is derived from an EMBL/GenBank/DDBJ whole genome shotgun (WGS) entry which is preliminary data.</text>
</comment>
<organism evidence="1 2">
    <name type="scientific">Actinomadura bangladeshensis</name>
    <dbReference type="NCBI Taxonomy" id="453573"/>
    <lineage>
        <taxon>Bacteria</taxon>
        <taxon>Bacillati</taxon>
        <taxon>Actinomycetota</taxon>
        <taxon>Actinomycetes</taxon>
        <taxon>Streptosporangiales</taxon>
        <taxon>Thermomonosporaceae</taxon>
        <taxon>Actinomadura</taxon>
    </lineage>
</organism>
<name>A0A4R4P2J4_9ACTN</name>
<evidence type="ECO:0008006" key="3">
    <source>
        <dbReference type="Google" id="ProtNLM"/>
    </source>
</evidence>
<dbReference type="EMBL" id="SMJW01000056">
    <property type="protein sequence ID" value="TDC16099.1"/>
    <property type="molecule type" value="Genomic_DNA"/>
</dbReference>
<dbReference type="SUPFAM" id="SSF50998">
    <property type="entry name" value="Quinoprotein alcohol dehydrogenase-like"/>
    <property type="match status" value="1"/>
</dbReference>
<accession>A0A4R4P2J4</accession>
<reference evidence="1 2" key="1">
    <citation type="submission" date="2019-03" db="EMBL/GenBank/DDBJ databases">
        <title>Draft genome sequences of novel Actinobacteria.</title>
        <authorList>
            <person name="Sahin N."/>
            <person name="Ay H."/>
            <person name="Saygin H."/>
        </authorList>
    </citation>
    <scope>NUCLEOTIDE SEQUENCE [LARGE SCALE GENOMIC DNA]</scope>
    <source>
        <strain evidence="1 2">DSM 45347</strain>
    </source>
</reference>
<dbReference type="InterPro" id="IPR011047">
    <property type="entry name" value="Quinoprotein_ADH-like_sf"/>
</dbReference>
<protein>
    <recommendedName>
        <fullName evidence="3">WD40 repeat domain-containing protein</fullName>
    </recommendedName>
</protein>
<dbReference type="Proteomes" id="UP000295431">
    <property type="component" value="Unassembled WGS sequence"/>
</dbReference>
<proteinExistence type="predicted"/>
<dbReference type="AlphaFoldDB" id="A0A4R4P2J4"/>